<dbReference type="EMBL" id="CM010721">
    <property type="protein sequence ID" value="RZC71935.1"/>
    <property type="molecule type" value="Genomic_DNA"/>
</dbReference>
<keyword evidence="5" id="KW-1185">Reference proteome</keyword>
<gene>
    <name evidence="4" type="ORF">C5167_035106</name>
</gene>
<evidence type="ECO:0000256" key="3">
    <source>
        <dbReference type="ARBA" id="ARBA00022963"/>
    </source>
</evidence>
<dbReference type="OMA" id="IAQAFCN"/>
<dbReference type="Proteomes" id="UP000316621">
    <property type="component" value="Chromosome 7"/>
</dbReference>
<evidence type="ECO:0000313" key="5">
    <source>
        <dbReference type="Proteomes" id="UP000316621"/>
    </source>
</evidence>
<organism evidence="4 5">
    <name type="scientific">Papaver somniferum</name>
    <name type="common">Opium poppy</name>
    <dbReference type="NCBI Taxonomy" id="3469"/>
    <lineage>
        <taxon>Eukaryota</taxon>
        <taxon>Viridiplantae</taxon>
        <taxon>Streptophyta</taxon>
        <taxon>Embryophyta</taxon>
        <taxon>Tracheophyta</taxon>
        <taxon>Spermatophyta</taxon>
        <taxon>Magnoliopsida</taxon>
        <taxon>Ranunculales</taxon>
        <taxon>Papaveraceae</taxon>
        <taxon>Papaveroideae</taxon>
        <taxon>Papaver</taxon>
    </lineage>
</organism>
<keyword evidence="3" id="KW-0442">Lipid degradation</keyword>
<accession>A0A4Y7KJ75</accession>
<keyword evidence="3" id="KW-0443">Lipid metabolism</keyword>
<evidence type="ECO:0000256" key="1">
    <source>
        <dbReference type="ARBA" id="ARBA00008668"/>
    </source>
</evidence>
<dbReference type="STRING" id="3469.A0A4Y7KJ75"/>
<dbReference type="InterPro" id="IPR001087">
    <property type="entry name" value="GDSL"/>
</dbReference>
<protein>
    <recommendedName>
        <fullName evidence="6">GDSL esterase/lipase</fullName>
    </recommendedName>
</protein>
<evidence type="ECO:0008006" key="6">
    <source>
        <dbReference type="Google" id="ProtNLM"/>
    </source>
</evidence>
<proteinExistence type="inferred from homology"/>
<dbReference type="Gramene" id="RZC71935">
    <property type="protein sequence ID" value="RZC71935"/>
    <property type="gene ID" value="C5167_035106"/>
</dbReference>
<evidence type="ECO:0000256" key="2">
    <source>
        <dbReference type="ARBA" id="ARBA00022801"/>
    </source>
</evidence>
<comment type="similarity">
    <text evidence="1">Belongs to the 'GDSL' lipolytic enzyme family.</text>
</comment>
<evidence type="ECO:0000313" key="4">
    <source>
        <dbReference type="EMBL" id="RZC71935.1"/>
    </source>
</evidence>
<keyword evidence="2" id="KW-0378">Hydrolase</keyword>
<reference evidence="4 5" key="1">
    <citation type="journal article" date="2018" name="Science">
        <title>The opium poppy genome and morphinan production.</title>
        <authorList>
            <person name="Guo L."/>
            <person name="Winzer T."/>
            <person name="Yang X."/>
            <person name="Li Y."/>
            <person name="Ning Z."/>
            <person name="He Z."/>
            <person name="Teodor R."/>
            <person name="Lu Y."/>
            <person name="Bowser T.A."/>
            <person name="Graham I.A."/>
            <person name="Ye K."/>
        </authorList>
    </citation>
    <scope>NUCLEOTIDE SEQUENCE [LARGE SCALE GENOMIC DNA]</scope>
    <source>
        <strain evidence="5">cv. HN1</strain>
        <tissue evidence="4">Leaves</tissue>
    </source>
</reference>
<dbReference type="Pfam" id="PF00657">
    <property type="entry name" value="Lipase_GDSL"/>
    <property type="match status" value="1"/>
</dbReference>
<dbReference type="PANTHER" id="PTHR45648:SF9">
    <property type="entry name" value="PROLINE-RICH PROTEIN APG, PUTATIVE-RELATED"/>
    <property type="match status" value="1"/>
</dbReference>
<sequence length="175" mass="20015">MISIFRLQLTRLYEMDARKIVVANVGPVGCIPFKRASNYQYPTGGPCKDSINNAAVLFDTKLKILIIELNSNLVESKFVYADVYNMFSHLFGNCKSYGFENYKTSCCQVLPGQLLRGLLVLPCTPASIFCRKRSKYVFWDWAHLTDATNVVIAKMFLDGNSTDMYRMNIRQLYYA</sequence>
<dbReference type="GO" id="GO:0016788">
    <property type="term" value="F:hydrolase activity, acting on ester bonds"/>
    <property type="evidence" value="ECO:0007669"/>
    <property type="project" value="InterPro"/>
</dbReference>
<dbReference type="InterPro" id="IPR051058">
    <property type="entry name" value="GDSL_Est/Lipase"/>
</dbReference>
<dbReference type="Gene3D" id="3.40.50.1110">
    <property type="entry name" value="SGNH hydrolase"/>
    <property type="match status" value="1"/>
</dbReference>
<dbReference type="AlphaFoldDB" id="A0A4Y7KJ75"/>
<dbReference type="InterPro" id="IPR036514">
    <property type="entry name" value="SGNH_hydro_sf"/>
</dbReference>
<name>A0A4Y7KJ75_PAPSO</name>
<dbReference type="PANTHER" id="PTHR45648">
    <property type="entry name" value="GDSL LIPASE/ACYLHYDROLASE FAMILY PROTEIN (AFU_ORTHOLOGUE AFUA_4G14700)"/>
    <property type="match status" value="1"/>
</dbReference>
<dbReference type="GO" id="GO:0016042">
    <property type="term" value="P:lipid catabolic process"/>
    <property type="evidence" value="ECO:0007669"/>
    <property type="project" value="UniProtKB-KW"/>
</dbReference>